<dbReference type="InterPro" id="IPR003439">
    <property type="entry name" value="ABC_transporter-like_ATP-bd"/>
</dbReference>
<evidence type="ECO:0000256" key="3">
    <source>
        <dbReference type="ARBA" id="ARBA00022840"/>
    </source>
</evidence>
<evidence type="ECO:0000313" key="5">
    <source>
        <dbReference type="EMBL" id="GCD99584.1"/>
    </source>
</evidence>
<dbReference type="PROSITE" id="PS50893">
    <property type="entry name" value="ABC_TRANSPORTER_2"/>
    <property type="match status" value="1"/>
</dbReference>
<dbReference type="Pfam" id="PF00005">
    <property type="entry name" value="ABC_tran"/>
    <property type="match status" value="1"/>
</dbReference>
<dbReference type="GO" id="GO:0016887">
    <property type="term" value="F:ATP hydrolysis activity"/>
    <property type="evidence" value="ECO:0007669"/>
    <property type="project" value="InterPro"/>
</dbReference>
<evidence type="ECO:0000313" key="6">
    <source>
        <dbReference type="Proteomes" id="UP000286931"/>
    </source>
</evidence>
<evidence type="ECO:0000256" key="2">
    <source>
        <dbReference type="ARBA" id="ARBA00022741"/>
    </source>
</evidence>
<evidence type="ECO:0000256" key="1">
    <source>
        <dbReference type="ARBA" id="ARBA00022448"/>
    </source>
</evidence>
<keyword evidence="3 5" id="KW-0067">ATP-binding</keyword>
<dbReference type="InterPro" id="IPR051120">
    <property type="entry name" value="ABC_AA/LPS_Transport"/>
</dbReference>
<dbReference type="GO" id="GO:0005524">
    <property type="term" value="F:ATP binding"/>
    <property type="evidence" value="ECO:0007669"/>
    <property type="project" value="UniProtKB-KW"/>
</dbReference>
<evidence type="ECO:0000259" key="4">
    <source>
        <dbReference type="PROSITE" id="PS50893"/>
    </source>
</evidence>
<dbReference type="OrthoDB" id="9805514at2"/>
<keyword evidence="2" id="KW-0547">Nucleotide-binding</keyword>
<feature type="domain" description="ABC transporter" evidence="4">
    <location>
        <begin position="4"/>
        <end position="246"/>
    </location>
</feature>
<protein>
    <submittedName>
        <fullName evidence="5">ABC transporter ATP-binding protein</fullName>
    </submittedName>
</protein>
<dbReference type="InterPro" id="IPR027417">
    <property type="entry name" value="P-loop_NTPase"/>
</dbReference>
<dbReference type="SUPFAM" id="SSF52540">
    <property type="entry name" value="P-loop containing nucleoside triphosphate hydrolases"/>
    <property type="match status" value="1"/>
</dbReference>
<dbReference type="PANTHER" id="PTHR45772:SF2">
    <property type="entry name" value="ABC TRANSPORTER ATP-BINDING PROTEIN"/>
    <property type="match status" value="1"/>
</dbReference>
<sequence length="246" mass="25864">MSALRAEGVVRRFGGLRAVDGVDLTVPSGVVTALIGPNGAGKSTLFDCLAGGRVDAGRVHLGARDVTRLPAHRRARLGLARTFQAVSVFPGLTVVDNLRVAAENRFGSSAPARLLGLPDPARGRTRDAVEAALDRLALTEHADTPAGELPAGILRMVELARALAASPSVLLLDEPASGLDDAQTERLRRELRALAADGLAILLVEHDMDLVFGVADTVHVMAAGRIVAAGTPDEIRRDARAREVYL</sequence>
<dbReference type="SMART" id="SM00382">
    <property type="entry name" value="AAA"/>
    <property type="match status" value="1"/>
</dbReference>
<dbReference type="EMBL" id="BIFH01000033">
    <property type="protein sequence ID" value="GCD99584.1"/>
    <property type="molecule type" value="Genomic_DNA"/>
</dbReference>
<accession>A0A401YY70</accession>
<dbReference type="PANTHER" id="PTHR45772">
    <property type="entry name" value="CONSERVED COMPONENT OF ABC TRANSPORTER FOR NATURAL AMINO ACIDS-RELATED"/>
    <property type="match status" value="1"/>
</dbReference>
<keyword evidence="6" id="KW-1185">Reference proteome</keyword>
<dbReference type="Gene3D" id="3.40.50.300">
    <property type="entry name" value="P-loop containing nucleotide triphosphate hydrolases"/>
    <property type="match status" value="1"/>
</dbReference>
<dbReference type="GO" id="GO:0005886">
    <property type="term" value="C:plasma membrane"/>
    <property type="evidence" value="ECO:0007669"/>
    <property type="project" value="TreeGrafter"/>
</dbReference>
<dbReference type="CDD" id="cd03219">
    <property type="entry name" value="ABC_Mj1267_LivG_branched"/>
    <property type="match status" value="1"/>
</dbReference>
<dbReference type="AlphaFoldDB" id="A0A401YY70"/>
<dbReference type="Proteomes" id="UP000286931">
    <property type="component" value="Unassembled WGS sequence"/>
</dbReference>
<comment type="caution">
    <text evidence="5">The sequence shown here is derived from an EMBL/GenBank/DDBJ whole genome shotgun (WGS) entry which is preliminary data.</text>
</comment>
<dbReference type="RefSeq" id="WP_126641362.1">
    <property type="nucleotide sequence ID" value="NZ_BIFH01000033.1"/>
</dbReference>
<name>A0A401YY70_9ACTN</name>
<organism evidence="5 6">
    <name type="scientific">Embleya hyalina</name>
    <dbReference type="NCBI Taxonomy" id="516124"/>
    <lineage>
        <taxon>Bacteria</taxon>
        <taxon>Bacillati</taxon>
        <taxon>Actinomycetota</taxon>
        <taxon>Actinomycetes</taxon>
        <taxon>Kitasatosporales</taxon>
        <taxon>Streptomycetaceae</taxon>
        <taxon>Embleya</taxon>
    </lineage>
</organism>
<dbReference type="InterPro" id="IPR003593">
    <property type="entry name" value="AAA+_ATPase"/>
</dbReference>
<keyword evidence="1" id="KW-0813">Transport</keyword>
<gene>
    <name evidence="5" type="ORF">EHYA_07306</name>
</gene>
<proteinExistence type="predicted"/>
<reference evidence="5 6" key="1">
    <citation type="submission" date="2018-12" db="EMBL/GenBank/DDBJ databases">
        <title>Draft genome sequence of Embleya hyalina NBRC 13850T.</title>
        <authorList>
            <person name="Komaki H."/>
            <person name="Hosoyama A."/>
            <person name="Kimura A."/>
            <person name="Ichikawa N."/>
            <person name="Tamura T."/>
        </authorList>
    </citation>
    <scope>NUCLEOTIDE SEQUENCE [LARGE SCALE GENOMIC DNA]</scope>
    <source>
        <strain evidence="5 6">NBRC 13850</strain>
    </source>
</reference>